<proteinExistence type="predicted"/>
<sequence>MIRETQKSDLEEVFNLIHASFS</sequence>
<evidence type="ECO:0000313" key="1">
    <source>
        <dbReference type="EMBL" id="SUZ81757.1"/>
    </source>
</evidence>
<dbReference type="AlphaFoldDB" id="A0A381QVF6"/>
<gene>
    <name evidence="1" type="ORF">METZ01_LOCUS34611</name>
</gene>
<reference evidence="1" key="1">
    <citation type="submission" date="2018-05" db="EMBL/GenBank/DDBJ databases">
        <authorList>
            <person name="Lanie J.A."/>
            <person name="Ng W.-L."/>
            <person name="Kazmierczak K.M."/>
            <person name="Andrzejewski T.M."/>
            <person name="Davidsen T.M."/>
            <person name="Wayne K.J."/>
            <person name="Tettelin H."/>
            <person name="Glass J.I."/>
            <person name="Rusch D."/>
            <person name="Podicherti R."/>
            <person name="Tsui H.-C.T."/>
            <person name="Winkler M.E."/>
        </authorList>
    </citation>
    <scope>NUCLEOTIDE SEQUENCE</scope>
</reference>
<dbReference type="EMBL" id="UINC01001482">
    <property type="protein sequence ID" value="SUZ81757.1"/>
    <property type="molecule type" value="Genomic_DNA"/>
</dbReference>
<feature type="non-terminal residue" evidence="1">
    <location>
        <position position="22"/>
    </location>
</feature>
<feature type="non-terminal residue" evidence="1">
    <location>
        <position position="1"/>
    </location>
</feature>
<organism evidence="1">
    <name type="scientific">marine metagenome</name>
    <dbReference type="NCBI Taxonomy" id="408172"/>
    <lineage>
        <taxon>unclassified sequences</taxon>
        <taxon>metagenomes</taxon>
        <taxon>ecological metagenomes</taxon>
    </lineage>
</organism>
<name>A0A381QVF6_9ZZZZ</name>
<accession>A0A381QVF6</accession>
<protein>
    <submittedName>
        <fullName evidence="1">Uncharacterized protein</fullName>
    </submittedName>
</protein>